<feature type="transmembrane region" description="Helical" evidence="13">
    <location>
        <begin position="435"/>
        <end position="457"/>
    </location>
</feature>
<dbReference type="InterPro" id="IPR036259">
    <property type="entry name" value="MFS_trans_sf"/>
</dbReference>
<evidence type="ECO:0000256" key="2">
    <source>
        <dbReference type="ARBA" id="ARBA00004651"/>
    </source>
</evidence>
<evidence type="ECO:0000256" key="4">
    <source>
        <dbReference type="ARBA" id="ARBA00022448"/>
    </source>
</evidence>
<accession>A0A7S3WXQ9</accession>
<evidence type="ECO:0000256" key="9">
    <source>
        <dbReference type="ARBA" id="ARBA00023136"/>
    </source>
</evidence>
<comment type="subcellular location">
    <subcellularLocation>
        <location evidence="2">Cell membrane</location>
        <topology evidence="2">Multi-pass membrane protein</topology>
    </subcellularLocation>
</comment>
<comment type="function">
    <text evidence="1">Mediates high-affinity intracellular uptake of the rare oligo-element molybdenum.</text>
</comment>
<feature type="transmembrane region" description="Helical" evidence="13">
    <location>
        <begin position="409"/>
        <end position="429"/>
    </location>
</feature>
<feature type="transmembrane region" description="Helical" evidence="13">
    <location>
        <begin position="374"/>
        <end position="397"/>
    </location>
</feature>
<evidence type="ECO:0000256" key="8">
    <source>
        <dbReference type="ARBA" id="ARBA00023065"/>
    </source>
</evidence>
<feature type="transmembrane region" description="Helical" evidence="13">
    <location>
        <begin position="308"/>
        <end position="329"/>
    </location>
</feature>
<evidence type="ECO:0000256" key="11">
    <source>
        <dbReference type="ARBA" id="ARBA00032555"/>
    </source>
</evidence>
<evidence type="ECO:0000256" key="1">
    <source>
        <dbReference type="ARBA" id="ARBA00003019"/>
    </source>
</evidence>
<reference evidence="14" key="1">
    <citation type="submission" date="2021-01" db="EMBL/GenBank/DDBJ databases">
        <authorList>
            <person name="Corre E."/>
            <person name="Pelletier E."/>
            <person name="Niang G."/>
            <person name="Scheremetjew M."/>
            <person name="Finn R."/>
            <person name="Kale V."/>
            <person name="Holt S."/>
            <person name="Cochrane G."/>
            <person name="Meng A."/>
            <person name="Brown T."/>
            <person name="Cohen L."/>
        </authorList>
    </citation>
    <scope>NUCLEOTIDE SEQUENCE</scope>
    <source>
        <strain evidence="14">379</strain>
    </source>
</reference>
<evidence type="ECO:0000313" key="14">
    <source>
        <dbReference type="EMBL" id="CAE0582903.1"/>
    </source>
</evidence>
<keyword evidence="6 13" id="KW-0812">Transmembrane</keyword>
<feature type="transmembrane region" description="Helical" evidence="13">
    <location>
        <begin position="336"/>
        <end position="354"/>
    </location>
</feature>
<dbReference type="GO" id="GO:0015098">
    <property type="term" value="F:molybdate ion transmembrane transporter activity"/>
    <property type="evidence" value="ECO:0007669"/>
    <property type="project" value="InterPro"/>
</dbReference>
<gene>
    <name evidence="14" type="ORF">EHUX00137_LOCUS37639</name>
</gene>
<dbReference type="Pfam" id="PF05631">
    <property type="entry name" value="MFS_5"/>
    <property type="match status" value="1"/>
</dbReference>
<name>A0A7S3WXQ9_EMIHU</name>
<sequence length="491" mass="49626">MAADLAADLDKLLAALGGAWLVLTLLRRATASREAAAVADGSAAPSDTAEALRRLQWQYLPAWLLFKAADWMQGPYFHEVYASKRHVATGEPFSDTDVSRLFLAGFVAATLVGTAAGSLVDSRGRRAGCVLYAAAAGAAAASVVCERPELLLAGRVVGGIGTSLLAAAPEAWLCAEHARLSLPAASLGGIFGWAYFGDSLVAIASGQVASRAASAGGPQAPFLASLPLLAAGAAIASATWRENRGGKGGGGGGGGLREGASILLRRPDLLSLMAVQALFEASMYIFVLVFAPAIVAAAPAAAREGLPFGKVFSCFMAACAVGSATFSLCSAKGLRAEAFLLPVLLGAAGALYLASSPPAATMLQRALSMSHKPLYLVFCFAAFEAAVGVYFPAVGGLRAAYLPGAQRGAIMALTRVPLNLLVIAVALARDRLGDTGALRCAAAAQLLAAAALASLWARGGAAGKGEAPAAKDKGLAASPAMSTLSRAKKAD</sequence>
<dbReference type="AlphaFoldDB" id="A0A7S3WXQ9"/>
<keyword evidence="4" id="KW-0813">Transport</keyword>
<evidence type="ECO:0000256" key="5">
    <source>
        <dbReference type="ARBA" id="ARBA00022475"/>
    </source>
</evidence>
<evidence type="ECO:0000256" key="6">
    <source>
        <dbReference type="ARBA" id="ARBA00022692"/>
    </source>
</evidence>
<feature type="transmembrane region" description="Helical" evidence="13">
    <location>
        <begin position="220"/>
        <end position="240"/>
    </location>
</feature>
<keyword evidence="9 13" id="KW-0472">Membrane</keyword>
<feature type="transmembrane region" description="Helical" evidence="13">
    <location>
        <begin position="101"/>
        <end position="120"/>
    </location>
</feature>
<dbReference type="InterPro" id="IPR008509">
    <property type="entry name" value="MOT2/MFSD5"/>
</dbReference>
<dbReference type="EMBL" id="HBIR01048179">
    <property type="protein sequence ID" value="CAE0582903.1"/>
    <property type="molecule type" value="Transcribed_RNA"/>
</dbReference>
<evidence type="ECO:0000256" key="3">
    <source>
        <dbReference type="ARBA" id="ARBA00021242"/>
    </source>
</evidence>
<dbReference type="SUPFAM" id="SSF103473">
    <property type="entry name" value="MFS general substrate transporter"/>
    <property type="match status" value="1"/>
</dbReference>
<keyword evidence="8" id="KW-0406">Ion transport</keyword>
<feature type="transmembrane region" description="Helical" evidence="13">
    <location>
        <begin position="281"/>
        <end position="302"/>
    </location>
</feature>
<dbReference type="PANTHER" id="PTHR23516:SF1">
    <property type="entry name" value="MOLYBDATE-ANION TRANSPORTER"/>
    <property type="match status" value="1"/>
</dbReference>
<keyword evidence="5" id="KW-1003">Cell membrane</keyword>
<dbReference type="GO" id="GO:0005886">
    <property type="term" value="C:plasma membrane"/>
    <property type="evidence" value="ECO:0007669"/>
    <property type="project" value="UniProtKB-SubCell"/>
</dbReference>
<evidence type="ECO:0000256" key="13">
    <source>
        <dbReference type="SAM" id="Phobius"/>
    </source>
</evidence>
<feature type="transmembrane region" description="Helical" evidence="13">
    <location>
        <begin position="127"/>
        <end position="144"/>
    </location>
</feature>
<feature type="region of interest" description="Disordered" evidence="12">
    <location>
        <begin position="462"/>
        <end position="491"/>
    </location>
</feature>
<keyword evidence="7 13" id="KW-1133">Transmembrane helix</keyword>
<dbReference type="GO" id="GO:0006811">
    <property type="term" value="P:monoatomic ion transport"/>
    <property type="evidence" value="ECO:0007669"/>
    <property type="project" value="UniProtKB-KW"/>
</dbReference>
<evidence type="ECO:0000256" key="10">
    <source>
        <dbReference type="ARBA" id="ARBA00030646"/>
    </source>
</evidence>
<evidence type="ECO:0000256" key="12">
    <source>
        <dbReference type="SAM" id="MobiDB-lite"/>
    </source>
</evidence>
<dbReference type="PANTHER" id="PTHR23516">
    <property type="entry name" value="SAM (S-ADENOSYL METHIONINE) TRANSPORTER"/>
    <property type="match status" value="1"/>
</dbReference>
<proteinExistence type="predicted"/>
<dbReference type="Gene3D" id="1.20.1250.20">
    <property type="entry name" value="MFS general substrate transporter like domains"/>
    <property type="match status" value="1"/>
</dbReference>
<evidence type="ECO:0000256" key="7">
    <source>
        <dbReference type="ARBA" id="ARBA00022989"/>
    </source>
</evidence>
<organism evidence="14">
    <name type="scientific">Emiliania huxleyi</name>
    <name type="common">Coccolithophore</name>
    <name type="synonym">Pontosphaera huxleyi</name>
    <dbReference type="NCBI Taxonomy" id="2903"/>
    <lineage>
        <taxon>Eukaryota</taxon>
        <taxon>Haptista</taxon>
        <taxon>Haptophyta</taxon>
        <taxon>Prymnesiophyceae</taxon>
        <taxon>Isochrysidales</taxon>
        <taxon>Noelaerhabdaceae</taxon>
        <taxon>Emiliania</taxon>
    </lineage>
</organism>
<protein>
    <recommendedName>
        <fullName evidence="3">Molybdate-anion transporter</fullName>
    </recommendedName>
    <alternativeName>
        <fullName evidence="10">Major facilitator superfamily domain-containing protein 5</fullName>
    </alternativeName>
    <alternativeName>
        <fullName evidence="11">Molybdate transporter 2 homolog</fullName>
    </alternativeName>
</protein>